<dbReference type="RefSeq" id="WP_142894146.1">
    <property type="nucleotide sequence ID" value="NZ_ML660052.1"/>
</dbReference>
<dbReference type="AlphaFoldDB" id="A0A545U102"/>
<dbReference type="EMBL" id="VHSH01000001">
    <property type="protein sequence ID" value="TQV83157.1"/>
    <property type="molecule type" value="Genomic_DNA"/>
</dbReference>
<accession>A0A545U102</accession>
<keyword evidence="2" id="KW-0288">FMN</keyword>
<name>A0A545U102_9PROT</name>
<evidence type="ECO:0000256" key="1">
    <source>
        <dbReference type="ARBA" id="ARBA00022630"/>
    </source>
</evidence>
<dbReference type="Pfam" id="PF03060">
    <property type="entry name" value="NMO"/>
    <property type="match status" value="1"/>
</dbReference>
<proteinExistence type="predicted"/>
<keyword evidence="3" id="KW-0560">Oxidoreductase</keyword>
<dbReference type="PANTHER" id="PTHR32332:SF20">
    <property type="entry name" value="2-NITROPROPANE DIOXYGENASE-LIKE PROTEIN"/>
    <property type="match status" value="1"/>
</dbReference>
<dbReference type="OrthoDB" id="9778912at2"/>
<dbReference type="Proteomes" id="UP000315252">
    <property type="component" value="Unassembled WGS sequence"/>
</dbReference>
<protein>
    <submittedName>
        <fullName evidence="4">Nitronate monooxygenase</fullName>
    </submittedName>
</protein>
<dbReference type="Gene3D" id="3.20.20.70">
    <property type="entry name" value="Aldolase class I"/>
    <property type="match status" value="1"/>
</dbReference>
<evidence type="ECO:0000313" key="5">
    <source>
        <dbReference type="Proteomes" id="UP000315252"/>
    </source>
</evidence>
<keyword evidence="4" id="KW-0503">Monooxygenase</keyword>
<keyword evidence="1" id="KW-0285">Flavoprotein</keyword>
<sequence>MPDSTLPLTYKTAATELFGIRLPIVAGGLQWLANADYVSAAGRAGIIGFITAASFPDIASLRDEIRKCRDLCDGAPFGVNVSMLPKLVQGERTNEIFDLIVGEGVRFVETSGRNPEPYLPPLKAAGVVVLHKVPAVRYAAKAQSVGVDAVSIVGAECGGHPGLDVIGSFVQSAMADEQIEIPYLIGGGVGTGTQVIAALAMGAAGVVVGTRFTIAKEIWAHEGYKQRLIDASERDTTMIMQSVRNTVRALRNETTEIVAKIEAEQDEVTIQDLIPYVSGKIGKQAYETGDCKRGLLSVGQSVVFADAIEPLADIVRRFEQEMRKASSRLNSISAG</sequence>
<comment type="caution">
    <text evidence="4">The sequence shown here is derived from an EMBL/GenBank/DDBJ whole genome shotgun (WGS) entry which is preliminary data.</text>
</comment>
<dbReference type="InterPro" id="IPR013785">
    <property type="entry name" value="Aldolase_TIM"/>
</dbReference>
<dbReference type="GO" id="GO:0018580">
    <property type="term" value="F:nitronate monooxygenase activity"/>
    <property type="evidence" value="ECO:0007669"/>
    <property type="project" value="InterPro"/>
</dbReference>
<dbReference type="CDD" id="cd04730">
    <property type="entry name" value="NPD_like"/>
    <property type="match status" value="1"/>
</dbReference>
<dbReference type="SUPFAM" id="SSF51412">
    <property type="entry name" value="Inosine monophosphate dehydrogenase (IMPDH)"/>
    <property type="match status" value="1"/>
</dbReference>
<evidence type="ECO:0000256" key="2">
    <source>
        <dbReference type="ARBA" id="ARBA00022643"/>
    </source>
</evidence>
<dbReference type="InterPro" id="IPR004136">
    <property type="entry name" value="NMO"/>
</dbReference>
<gene>
    <name evidence="4" type="ORF">FKG95_00710</name>
</gene>
<dbReference type="PANTHER" id="PTHR32332">
    <property type="entry name" value="2-NITROPROPANE DIOXYGENASE"/>
    <property type="match status" value="1"/>
</dbReference>
<organism evidence="4 5">
    <name type="scientific">Denitrobaculum tricleocarpae</name>
    <dbReference type="NCBI Taxonomy" id="2591009"/>
    <lineage>
        <taxon>Bacteria</taxon>
        <taxon>Pseudomonadati</taxon>
        <taxon>Pseudomonadota</taxon>
        <taxon>Alphaproteobacteria</taxon>
        <taxon>Rhodospirillales</taxon>
        <taxon>Rhodospirillaceae</taxon>
        <taxon>Denitrobaculum</taxon>
    </lineage>
</organism>
<reference evidence="4 5" key="1">
    <citation type="submission" date="2019-06" db="EMBL/GenBank/DDBJ databases">
        <title>Whole genome sequence for Rhodospirillaceae sp. R148.</title>
        <authorList>
            <person name="Wang G."/>
        </authorList>
    </citation>
    <scope>NUCLEOTIDE SEQUENCE [LARGE SCALE GENOMIC DNA]</scope>
    <source>
        <strain evidence="4 5">R148</strain>
    </source>
</reference>
<evidence type="ECO:0000256" key="3">
    <source>
        <dbReference type="ARBA" id="ARBA00023002"/>
    </source>
</evidence>
<keyword evidence="5" id="KW-1185">Reference proteome</keyword>
<evidence type="ECO:0000313" key="4">
    <source>
        <dbReference type="EMBL" id="TQV83157.1"/>
    </source>
</evidence>